<comment type="caution">
    <text evidence="7">The sequence shown here is derived from an EMBL/GenBank/DDBJ whole genome shotgun (WGS) entry which is preliminary data.</text>
</comment>
<organism evidence="7 8">
    <name type="scientific">Prymnesium parvum</name>
    <name type="common">Toxic golden alga</name>
    <dbReference type="NCBI Taxonomy" id="97485"/>
    <lineage>
        <taxon>Eukaryota</taxon>
        <taxon>Haptista</taxon>
        <taxon>Haptophyta</taxon>
        <taxon>Prymnesiophyceae</taxon>
        <taxon>Prymnesiales</taxon>
        <taxon>Prymnesiaceae</taxon>
        <taxon>Prymnesium</taxon>
    </lineage>
</organism>
<dbReference type="PANTHER" id="PTHR13966:SF5">
    <property type="entry name" value="ENDONUCLEASE G, MITOCHONDRIAL"/>
    <property type="match status" value="1"/>
</dbReference>
<evidence type="ECO:0000256" key="2">
    <source>
        <dbReference type="PIRSR" id="PIRSR640255-1"/>
    </source>
</evidence>
<dbReference type="InterPro" id="IPR044929">
    <property type="entry name" value="DNA/RNA_non-sp_Endonuclease_sf"/>
</dbReference>
<dbReference type="CDD" id="cd00091">
    <property type="entry name" value="NUC"/>
    <property type="match status" value="1"/>
</dbReference>
<evidence type="ECO:0000256" key="1">
    <source>
        <dbReference type="ARBA" id="ARBA00010052"/>
    </source>
</evidence>
<gene>
    <name evidence="7" type="ORF">AB1Y20_007618</name>
</gene>
<dbReference type="Proteomes" id="UP001515480">
    <property type="component" value="Unassembled WGS sequence"/>
</dbReference>
<dbReference type="SMART" id="SM00477">
    <property type="entry name" value="NUC"/>
    <property type="match status" value="1"/>
</dbReference>
<evidence type="ECO:0000313" key="8">
    <source>
        <dbReference type="Proteomes" id="UP001515480"/>
    </source>
</evidence>
<dbReference type="GO" id="GO:0046872">
    <property type="term" value="F:metal ion binding"/>
    <property type="evidence" value="ECO:0007669"/>
    <property type="project" value="UniProtKB-KW"/>
</dbReference>
<dbReference type="Gene3D" id="3.40.570.10">
    <property type="entry name" value="Extracellular Endonuclease, subunit A"/>
    <property type="match status" value="1"/>
</dbReference>
<sequence>MARRLLDVVAAGLAGAALSKLVLTDDLLSGIAPPRRKAAPPQPQEESSQGSASVDAMARRICPHGLPGVENLRVYSGFCSSVNFRTRIPNWVAEHLSATEAVDPAANRKNSRFHEDQTVPAAFRASNEDYRHSGLSRGHLAPAGSHKASQQALDETFVLSSNILPQELSNNGSDWLRLEQFAKGLLKRYSDVYIVSGPLFLPQSDPTTAKDASPKGKPVRKRVSYDVIGPHEVAVPTHLFKVIYASGSNTEPPRLSAFVLPNGPVRGHPALDEFVVPLEQVERASGLQLFELLENRHSLPPLCDGTNVKCGMGYYDGRVLGWKLLGHLKLSQDCNQLKQAWDEVESSKGKIDSMPIMVSTRDSLAEAMVCDWSPPPRKGALSHAGG</sequence>
<evidence type="ECO:0000256" key="4">
    <source>
        <dbReference type="SAM" id="MobiDB-lite"/>
    </source>
</evidence>
<dbReference type="InterPro" id="IPR044925">
    <property type="entry name" value="His-Me_finger_sf"/>
</dbReference>
<feature type="active site" description="Proton acceptor" evidence="2">
    <location>
        <position position="139"/>
    </location>
</feature>
<evidence type="ECO:0000259" key="5">
    <source>
        <dbReference type="SMART" id="SM00477"/>
    </source>
</evidence>
<proteinExistence type="inferred from homology"/>
<dbReference type="InterPro" id="IPR001604">
    <property type="entry name" value="Endo_G_ENPP1-like_dom"/>
</dbReference>
<dbReference type="SMART" id="SM00892">
    <property type="entry name" value="Endonuclease_NS"/>
    <property type="match status" value="1"/>
</dbReference>
<dbReference type="AlphaFoldDB" id="A0AB34IVI4"/>
<dbReference type="SUPFAM" id="SSF54060">
    <property type="entry name" value="His-Me finger endonucleases"/>
    <property type="match status" value="1"/>
</dbReference>
<dbReference type="GO" id="GO:0005743">
    <property type="term" value="C:mitochondrial inner membrane"/>
    <property type="evidence" value="ECO:0007669"/>
    <property type="project" value="TreeGrafter"/>
</dbReference>
<feature type="binding site" evidence="3">
    <location>
        <position position="171"/>
    </location>
    <ligand>
        <name>Mg(2+)</name>
        <dbReference type="ChEBI" id="CHEBI:18420"/>
        <note>catalytic</note>
    </ligand>
</feature>
<evidence type="ECO:0000259" key="6">
    <source>
        <dbReference type="SMART" id="SM00892"/>
    </source>
</evidence>
<reference evidence="7 8" key="1">
    <citation type="journal article" date="2024" name="Science">
        <title>Giant polyketide synthase enzymes in the biosynthesis of giant marine polyether toxins.</title>
        <authorList>
            <person name="Fallon T.R."/>
            <person name="Shende V.V."/>
            <person name="Wierzbicki I.H."/>
            <person name="Pendleton A.L."/>
            <person name="Watervoot N.F."/>
            <person name="Auber R.P."/>
            <person name="Gonzalez D.J."/>
            <person name="Wisecaver J.H."/>
            <person name="Moore B.S."/>
        </authorList>
    </citation>
    <scope>NUCLEOTIDE SEQUENCE [LARGE SCALE GENOMIC DNA]</scope>
    <source>
        <strain evidence="7 8">12B1</strain>
    </source>
</reference>
<name>A0AB34IVI4_PRYPA</name>
<feature type="domain" description="DNA/RNA non-specific endonuclease/pyrophosphatase/phosphodiesterase" evidence="6">
    <location>
        <begin position="74"/>
        <end position="296"/>
    </location>
</feature>
<keyword evidence="8" id="KW-1185">Reference proteome</keyword>
<dbReference type="EMBL" id="JBGBPQ010000017">
    <property type="protein sequence ID" value="KAL1508021.1"/>
    <property type="molecule type" value="Genomic_DNA"/>
</dbReference>
<dbReference type="GO" id="GO:0003676">
    <property type="term" value="F:nucleic acid binding"/>
    <property type="evidence" value="ECO:0007669"/>
    <property type="project" value="InterPro"/>
</dbReference>
<dbReference type="GO" id="GO:0004521">
    <property type="term" value="F:RNA endonuclease activity"/>
    <property type="evidence" value="ECO:0007669"/>
    <property type="project" value="TreeGrafter"/>
</dbReference>
<feature type="domain" description="ENPP1-3/EXOG-like endonuclease/phosphodiesterase" evidence="5">
    <location>
        <begin position="75"/>
        <end position="296"/>
    </location>
</feature>
<evidence type="ECO:0000256" key="3">
    <source>
        <dbReference type="PIRSR" id="PIRSR640255-2"/>
    </source>
</evidence>
<evidence type="ECO:0008006" key="9">
    <source>
        <dbReference type="Google" id="ProtNLM"/>
    </source>
</evidence>
<dbReference type="GO" id="GO:0005634">
    <property type="term" value="C:nucleus"/>
    <property type="evidence" value="ECO:0007669"/>
    <property type="project" value="TreeGrafter"/>
</dbReference>
<dbReference type="Pfam" id="PF01223">
    <property type="entry name" value="Endonuclease_NS"/>
    <property type="match status" value="1"/>
</dbReference>
<accession>A0AB34IVI4</accession>
<evidence type="ECO:0000313" key="7">
    <source>
        <dbReference type="EMBL" id="KAL1508021.1"/>
    </source>
</evidence>
<comment type="similarity">
    <text evidence="1">Belongs to the DNA/RNA non-specific endonuclease family.</text>
</comment>
<dbReference type="PANTHER" id="PTHR13966">
    <property type="entry name" value="ENDONUCLEASE RELATED"/>
    <property type="match status" value="1"/>
</dbReference>
<dbReference type="InterPro" id="IPR020821">
    <property type="entry name" value="ENPP1-3/EXOG-like_nuc-like"/>
</dbReference>
<dbReference type="InterPro" id="IPR040255">
    <property type="entry name" value="Non-specific_endonuclease"/>
</dbReference>
<protein>
    <recommendedName>
        <fullName evidence="9">Endonuclease</fullName>
    </recommendedName>
</protein>
<keyword evidence="3" id="KW-0479">Metal-binding</keyword>
<feature type="region of interest" description="Disordered" evidence="4">
    <location>
        <begin position="33"/>
        <end position="54"/>
    </location>
</feature>
<dbReference type="GO" id="GO:0000014">
    <property type="term" value="F:single-stranded DNA endodeoxyribonuclease activity"/>
    <property type="evidence" value="ECO:0007669"/>
    <property type="project" value="TreeGrafter"/>
</dbReference>